<organism evidence="1 2">
    <name type="scientific">candidate division WOR-3 bacterium RBG_13_43_14</name>
    <dbReference type="NCBI Taxonomy" id="1802590"/>
    <lineage>
        <taxon>Bacteria</taxon>
        <taxon>Bacteria division WOR-3</taxon>
    </lineage>
</organism>
<reference evidence="1 2" key="1">
    <citation type="journal article" date="2016" name="Nat. Commun.">
        <title>Thousands of microbial genomes shed light on interconnected biogeochemical processes in an aquifer system.</title>
        <authorList>
            <person name="Anantharaman K."/>
            <person name="Brown C.T."/>
            <person name="Hug L.A."/>
            <person name="Sharon I."/>
            <person name="Castelle C.J."/>
            <person name="Probst A.J."/>
            <person name="Thomas B.C."/>
            <person name="Singh A."/>
            <person name="Wilkins M.J."/>
            <person name="Karaoz U."/>
            <person name="Brodie E.L."/>
            <person name="Williams K.H."/>
            <person name="Hubbard S.S."/>
            <person name="Banfield J.F."/>
        </authorList>
    </citation>
    <scope>NUCLEOTIDE SEQUENCE [LARGE SCALE GENOMIC DNA]</scope>
</reference>
<name>A0A1F4UCH6_UNCW3</name>
<dbReference type="EMBL" id="MEUM01000062">
    <property type="protein sequence ID" value="OGC42530.1"/>
    <property type="molecule type" value="Genomic_DNA"/>
</dbReference>
<evidence type="ECO:0000313" key="1">
    <source>
        <dbReference type="EMBL" id="OGC42530.1"/>
    </source>
</evidence>
<dbReference type="Proteomes" id="UP000177025">
    <property type="component" value="Unassembled WGS sequence"/>
</dbReference>
<dbReference type="AlphaFoldDB" id="A0A1F4UCH6"/>
<proteinExistence type="predicted"/>
<comment type="caution">
    <text evidence="1">The sequence shown here is derived from an EMBL/GenBank/DDBJ whole genome shotgun (WGS) entry which is preliminary data.</text>
</comment>
<evidence type="ECO:0000313" key="2">
    <source>
        <dbReference type="Proteomes" id="UP000177025"/>
    </source>
</evidence>
<protein>
    <submittedName>
        <fullName evidence="1">Uncharacterized protein</fullName>
    </submittedName>
</protein>
<gene>
    <name evidence="1" type="ORF">A2Y85_03180</name>
</gene>
<sequence length="209" mass="23915">MYKFLILICLVSIALGVPVNRLQYIDHYDRPMTGYLDWCNTRINEGYSIGRAFQYAMNDRDPMVNLVVNAQIYASIYDSMMVYINDIIAEGYAVRVDTVRGWDAVSLRGHLAALIDSQLVGAVLIGNVPIAWYEMESSEGREEFPIDLYFMDLNGTWTDSDANGLYDAHSGNKAPEIWVGRLYASSMTWSNEIFLLNNYFSKTHRYRTV</sequence>
<accession>A0A1F4UCH6</accession>